<dbReference type="Proteomes" id="UP000019402">
    <property type="component" value="Unassembled WGS sequence"/>
</dbReference>
<evidence type="ECO:0000313" key="1">
    <source>
        <dbReference type="EMBL" id="GAF01601.1"/>
    </source>
</evidence>
<keyword evidence="2" id="KW-1185">Reference proteome</keyword>
<evidence type="ECO:0000313" key="2">
    <source>
        <dbReference type="Proteomes" id="UP000019402"/>
    </source>
</evidence>
<comment type="caution">
    <text evidence="1">The sequence shown here is derived from an EMBL/GenBank/DDBJ whole genome shotgun (WGS) entry which is preliminary data.</text>
</comment>
<proteinExistence type="predicted"/>
<accession>W7YB54</accession>
<dbReference type="STRING" id="869213.GCA_000517085_03275"/>
<gene>
    <name evidence="1" type="ORF">JCM21142_213</name>
</gene>
<name>W7YB54_9BACT</name>
<organism evidence="1 2">
    <name type="scientific">Saccharicrinis fermentans DSM 9555 = JCM 21142</name>
    <dbReference type="NCBI Taxonomy" id="869213"/>
    <lineage>
        <taxon>Bacteria</taxon>
        <taxon>Pseudomonadati</taxon>
        <taxon>Bacteroidota</taxon>
        <taxon>Bacteroidia</taxon>
        <taxon>Marinilabiliales</taxon>
        <taxon>Marinilabiliaceae</taxon>
        <taxon>Saccharicrinis</taxon>
    </lineage>
</organism>
<reference evidence="1 2" key="1">
    <citation type="journal article" date="2014" name="Genome Announc.">
        <title>Draft Genome Sequence of Cytophaga fermentans JCM 21142T, a Facultative Anaerobe Isolated from Marine Mud.</title>
        <authorList>
            <person name="Starns D."/>
            <person name="Oshima K."/>
            <person name="Suda W."/>
            <person name="Iino T."/>
            <person name="Yuki M."/>
            <person name="Inoue J."/>
            <person name="Kitamura K."/>
            <person name="Iida T."/>
            <person name="Darby A."/>
            <person name="Hattori M."/>
            <person name="Ohkuma M."/>
        </authorList>
    </citation>
    <scope>NUCLEOTIDE SEQUENCE [LARGE SCALE GENOMIC DNA]</scope>
    <source>
        <strain evidence="1 2">JCM 21142</strain>
    </source>
</reference>
<dbReference type="AlphaFoldDB" id="W7YB54"/>
<sequence length="63" mass="7532">MVIWNSPKKLTMATPHLCYFRVISMLKVLYIKQYKEENLLIGEIYRRDGLNQRTSKLHINHKG</sequence>
<dbReference type="EMBL" id="BAMD01000002">
    <property type="protein sequence ID" value="GAF01601.1"/>
    <property type="molecule type" value="Genomic_DNA"/>
</dbReference>
<protein>
    <submittedName>
        <fullName evidence="1">Uncharacterized protein</fullName>
    </submittedName>
</protein>